<organism evidence="2 3">
    <name type="scientific">Araneus ventricosus</name>
    <name type="common">Orbweaver spider</name>
    <name type="synonym">Epeira ventricosa</name>
    <dbReference type="NCBI Taxonomy" id="182803"/>
    <lineage>
        <taxon>Eukaryota</taxon>
        <taxon>Metazoa</taxon>
        <taxon>Ecdysozoa</taxon>
        <taxon>Arthropoda</taxon>
        <taxon>Chelicerata</taxon>
        <taxon>Arachnida</taxon>
        <taxon>Araneae</taxon>
        <taxon>Araneomorphae</taxon>
        <taxon>Entelegynae</taxon>
        <taxon>Araneoidea</taxon>
        <taxon>Araneidae</taxon>
        <taxon>Araneus</taxon>
    </lineage>
</organism>
<dbReference type="AlphaFoldDB" id="A0A4Y2IJY3"/>
<dbReference type="Proteomes" id="UP000499080">
    <property type="component" value="Unassembled WGS sequence"/>
</dbReference>
<accession>A0A4Y2IJY3</accession>
<protein>
    <submittedName>
        <fullName evidence="2">Uncharacterized protein</fullName>
    </submittedName>
</protein>
<feature type="region of interest" description="Disordered" evidence="1">
    <location>
        <begin position="61"/>
        <end position="99"/>
    </location>
</feature>
<name>A0A4Y2IJY3_ARAVE</name>
<dbReference type="EMBL" id="BGPR01186272">
    <property type="protein sequence ID" value="GBM77945.1"/>
    <property type="molecule type" value="Genomic_DNA"/>
</dbReference>
<keyword evidence="3" id="KW-1185">Reference proteome</keyword>
<reference evidence="2 3" key="1">
    <citation type="journal article" date="2019" name="Sci. Rep.">
        <title>Orb-weaving spider Araneus ventricosus genome elucidates the spidroin gene catalogue.</title>
        <authorList>
            <person name="Kono N."/>
            <person name="Nakamura H."/>
            <person name="Ohtoshi R."/>
            <person name="Moran D.A.P."/>
            <person name="Shinohara A."/>
            <person name="Yoshida Y."/>
            <person name="Fujiwara M."/>
            <person name="Mori M."/>
            <person name="Tomita M."/>
            <person name="Arakawa K."/>
        </authorList>
    </citation>
    <scope>NUCLEOTIDE SEQUENCE [LARGE SCALE GENOMIC DNA]</scope>
</reference>
<evidence type="ECO:0000313" key="2">
    <source>
        <dbReference type="EMBL" id="GBM77945.1"/>
    </source>
</evidence>
<comment type="caution">
    <text evidence="2">The sequence shown here is derived from an EMBL/GenBank/DDBJ whole genome shotgun (WGS) entry which is preliminary data.</text>
</comment>
<sequence length="99" mass="11278">MDPDPEFHKRYSTPWMPVSPNVLIRPFTAMEFLAHGKEKPIVKVENISNSKQMIRNGAIKKKLKSQTQSTDFNLRSRCRGGSKNKVVTQAVAPRVQARK</sequence>
<evidence type="ECO:0000256" key="1">
    <source>
        <dbReference type="SAM" id="MobiDB-lite"/>
    </source>
</evidence>
<evidence type="ECO:0000313" key="3">
    <source>
        <dbReference type="Proteomes" id="UP000499080"/>
    </source>
</evidence>
<gene>
    <name evidence="2" type="ORF">AVEN_117548_1</name>
</gene>
<proteinExistence type="predicted"/>